<comment type="caution">
    <text evidence="6">The sequence shown here is derived from an EMBL/GenBank/DDBJ whole genome shotgun (WGS) entry which is preliminary data.</text>
</comment>
<dbReference type="PATRIC" id="fig|1324957.4.peg.484"/>
<evidence type="ECO:0000256" key="4">
    <source>
        <dbReference type="ARBA" id="ARBA00022840"/>
    </source>
</evidence>
<dbReference type="SMART" id="SM00382">
    <property type="entry name" value="AAA"/>
    <property type="match status" value="1"/>
</dbReference>
<evidence type="ECO:0000313" key="6">
    <source>
        <dbReference type="EMBL" id="ESP89794.1"/>
    </source>
</evidence>
<dbReference type="PROSITE" id="PS50893">
    <property type="entry name" value="ABC_TRANSPORTER_2"/>
    <property type="match status" value="1"/>
</dbReference>
<dbReference type="CDD" id="cd03230">
    <property type="entry name" value="ABC_DR_subfamily_A"/>
    <property type="match status" value="1"/>
</dbReference>
<proteinExistence type="inferred from homology"/>
<evidence type="ECO:0000259" key="5">
    <source>
        <dbReference type="PROSITE" id="PS50893"/>
    </source>
</evidence>
<comment type="similarity">
    <text evidence="1">Belongs to the ABC transporter superfamily.</text>
</comment>
<dbReference type="PANTHER" id="PTHR43335:SF4">
    <property type="entry name" value="ABC TRANSPORTER, ATP-BINDING PROTEIN"/>
    <property type="match status" value="1"/>
</dbReference>
<evidence type="ECO:0000256" key="3">
    <source>
        <dbReference type="ARBA" id="ARBA00022741"/>
    </source>
</evidence>
<dbReference type="EMBL" id="ASGZ01000005">
    <property type="protein sequence ID" value="ESP89794.1"/>
    <property type="molecule type" value="Genomic_DNA"/>
</dbReference>
<evidence type="ECO:0000256" key="2">
    <source>
        <dbReference type="ARBA" id="ARBA00022448"/>
    </source>
</evidence>
<dbReference type="eggNOG" id="arCOG00194">
    <property type="taxonomic scope" value="Archaea"/>
</dbReference>
<dbReference type="GO" id="GO:0005524">
    <property type="term" value="F:ATP binding"/>
    <property type="evidence" value="ECO:0007669"/>
    <property type="project" value="UniProtKB-KW"/>
</dbReference>
<dbReference type="AlphaFoldDB" id="V4HPH6"/>
<dbReference type="PANTHER" id="PTHR43335">
    <property type="entry name" value="ABC TRANSPORTER, ATP-BINDING PROTEIN"/>
    <property type="match status" value="1"/>
</dbReference>
<dbReference type="GO" id="GO:0016887">
    <property type="term" value="F:ATP hydrolysis activity"/>
    <property type="evidence" value="ECO:0007669"/>
    <property type="project" value="InterPro"/>
</dbReference>
<reference evidence="6 7" key="1">
    <citation type="journal article" date="2013" name="Genome Announc.">
        <title>Draft Genome Sequence of 'Candidatus Halobonum tyrrellensis' Strain G22, Isolated from the Hypersaline Waters of Lake Tyrrell, Australia.</title>
        <authorList>
            <person name="Ugalde J.A."/>
            <person name="Narasingarao P."/>
            <person name="Kuo S."/>
            <person name="Podell S."/>
            <person name="Allen E.E."/>
        </authorList>
    </citation>
    <scope>NUCLEOTIDE SEQUENCE [LARGE SCALE GENOMIC DNA]</scope>
    <source>
        <strain evidence="6 7">G22</strain>
    </source>
</reference>
<sequence length="319" mass="35076">MSAIRTEGLSKYYGETRGIDDLTFAVDDGEVFGFLGPNGAGKTTAIRTLLGFQSPTAGTAEVLGADVTDERELIEARRDVGYLPAEPVFDEDTTGERALDYYGALRGDERSDHLLDLFDPPLDRKIGGYSRGNKQMLAIVVAFMHDPALLVMDEPTSGLDPLKQERFLEFLVDERDRGKTVFFSSHVLSEVQKVCERVGIIRNGRLVELEDVETLLARSGKIVRVRTADRVTVEEFSLSGVHDLSVDADRTGVGRSDGDRAGTVLSFAFTGEYNALLAQLNRYDVVDVEIEEAPLEEVFLRFYGDPASPTDAEHEGSDA</sequence>
<dbReference type="InterPro" id="IPR003439">
    <property type="entry name" value="ABC_transporter-like_ATP-bd"/>
</dbReference>
<keyword evidence="3" id="KW-0547">Nucleotide-binding</keyword>
<keyword evidence="7" id="KW-1185">Reference proteome</keyword>
<dbReference type="OrthoDB" id="87732at2157"/>
<protein>
    <submittedName>
        <fullName evidence="6">ABC transporter</fullName>
    </submittedName>
</protein>
<dbReference type="InterPro" id="IPR003593">
    <property type="entry name" value="AAA+_ATPase"/>
</dbReference>
<evidence type="ECO:0000256" key="1">
    <source>
        <dbReference type="ARBA" id="ARBA00005417"/>
    </source>
</evidence>
<feature type="domain" description="ABC transporter" evidence="5">
    <location>
        <begin position="4"/>
        <end position="228"/>
    </location>
</feature>
<keyword evidence="2" id="KW-0813">Transport</keyword>
<keyword evidence="4" id="KW-0067">ATP-binding</keyword>
<dbReference type="RefSeq" id="WP_023393069.1">
    <property type="nucleotide sequence ID" value="NZ_ASGZ01000005.1"/>
</dbReference>
<gene>
    <name evidence="6" type="ORF">K933_02386</name>
</gene>
<evidence type="ECO:0000313" key="7">
    <source>
        <dbReference type="Proteomes" id="UP000017840"/>
    </source>
</evidence>
<name>V4HPH6_9EURY</name>
<dbReference type="SUPFAM" id="SSF52540">
    <property type="entry name" value="P-loop containing nucleoside triphosphate hydrolases"/>
    <property type="match status" value="1"/>
</dbReference>
<dbReference type="InterPro" id="IPR027417">
    <property type="entry name" value="P-loop_NTPase"/>
</dbReference>
<organism evidence="6 7">
    <name type="scientific">Candidatus Halobonum tyrrellensis G22</name>
    <dbReference type="NCBI Taxonomy" id="1324957"/>
    <lineage>
        <taxon>Archaea</taxon>
        <taxon>Methanobacteriati</taxon>
        <taxon>Methanobacteriota</taxon>
        <taxon>Stenosarchaea group</taxon>
        <taxon>Halobacteria</taxon>
        <taxon>Halobacteriales</taxon>
        <taxon>Haloferacaceae</taxon>
        <taxon>Candidatus Halobonum</taxon>
    </lineage>
</organism>
<accession>V4HPH6</accession>
<dbReference type="Proteomes" id="UP000017840">
    <property type="component" value="Unassembled WGS sequence"/>
</dbReference>
<dbReference type="Pfam" id="PF00005">
    <property type="entry name" value="ABC_tran"/>
    <property type="match status" value="1"/>
</dbReference>
<dbReference type="Gene3D" id="3.40.50.300">
    <property type="entry name" value="P-loop containing nucleotide triphosphate hydrolases"/>
    <property type="match status" value="1"/>
</dbReference>
<dbReference type="STRING" id="1324957.K933_02386"/>